<dbReference type="Proteomes" id="UP000483078">
    <property type="component" value="Unassembled WGS sequence"/>
</dbReference>
<accession>A0A7C9HNM5</accession>
<evidence type="ECO:0000256" key="3">
    <source>
        <dbReference type="ARBA" id="ARBA00023295"/>
    </source>
</evidence>
<evidence type="ECO:0000256" key="4">
    <source>
        <dbReference type="PROSITE-ProRule" id="PRU01100"/>
    </source>
</evidence>
<reference evidence="7 8" key="1">
    <citation type="submission" date="2019-06" db="EMBL/GenBank/DDBJ databases">
        <title>Enrichment of Autotrophic Halophilic Microorganisms from Red Sea Brine Pool Using Microbial Electrosynthesis System.</title>
        <authorList>
            <person name="Alqahtani M.F."/>
            <person name="Bajracharya S."/>
            <person name="Katuri K.P."/>
            <person name="Ali M."/>
            <person name="Saikaly P.E."/>
        </authorList>
    </citation>
    <scope>NUCLEOTIDE SEQUENCE [LARGE SCALE GENOMIC DNA]</scope>
    <source>
        <strain evidence="7">MES6</strain>
    </source>
</reference>
<evidence type="ECO:0000256" key="5">
    <source>
        <dbReference type="SAM" id="SignalP"/>
    </source>
</evidence>
<name>A0A7C9HNM5_9RHOB</name>
<feature type="active site" description="Nucleophile" evidence="4">
    <location>
        <position position="238"/>
    </location>
</feature>
<evidence type="ECO:0000256" key="1">
    <source>
        <dbReference type="ARBA" id="ARBA00007754"/>
    </source>
</evidence>
<dbReference type="GO" id="GO:0006080">
    <property type="term" value="P:substituted mannan metabolic process"/>
    <property type="evidence" value="ECO:0007669"/>
    <property type="project" value="InterPro"/>
</dbReference>
<protein>
    <submittedName>
        <fullName evidence="7">Beta-mannosidase</fullName>
    </submittedName>
</protein>
<feature type="domain" description="GH26" evidence="6">
    <location>
        <begin position="2"/>
        <end position="296"/>
    </location>
</feature>
<feature type="chain" id="PRO_5028936990" evidence="5">
    <location>
        <begin position="27"/>
        <end position="296"/>
    </location>
</feature>
<dbReference type="GO" id="GO:0016985">
    <property type="term" value="F:mannan endo-1,4-beta-mannosidase activity"/>
    <property type="evidence" value="ECO:0007669"/>
    <property type="project" value="InterPro"/>
</dbReference>
<dbReference type="InterPro" id="IPR017853">
    <property type="entry name" value="GH"/>
</dbReference>
<organism evidence="7 8">
    <name type="scientific">Sediminimonas qiaohouensis</name>
    <dbReference type="NCBI Taxonomy" id="552061"/>
    <lineage>
        <taxon>Bacteria</taxon>
        <taxon>Pseudomonadati</taxon>
        <taxon>Pseudomonadota</taxon>
        <taxon>Alphaproteobacteria</taxon>
        <taxon>Rhodobacterales</taxon>
        <taxon>Roseobacteraceae</taxon>
        <taxon>Sediminimonas</taxon>
    </lineage>
</organism>
<dbReference type="InterPro" id="IPR000805">
    <property type="entry name" value="Glyco_hydro_26"/>
</dbReference>
<dbReference type="InterPro" id="IPR022790">
    <property type="entry name" value="GH26_dom"/>
</dbReference>
<feature type="active site" description="Proton donor" evidence="4">
    <location>
        <position position="134"/>
    </location>
</feature>
<evidence type="ECO:0000259" key="6">
    <source>
        <dbReference type="PROSITE" id="PS51764"/>
    </source>
</evidence>
<dbReference type="SUPFAM" id="SSF51445">
    <property type="entry name" value="(Trans)glycosidases"/>
    <property type="match status" value="1"/>
</dbReference>
<dbReference type="PROSITE" id="PS51764">
    <property type="entry name" value="GH26"/>
    <property type="match status" value="1"/>
</dbReference>
<dbReference type="PANTHER" id="PTHR40079">
    <property type="entry name" value="MANNAN ENDO-1,4-BETA-MANNOSIDASE E-RELATED"/>
    <property type="match status" value="1"/>
</dbReference>
<dbReference type="RefSeq" id="WP_273251208.1">
    <property type="nucleotide sequence ID" value="NZ_VENJ01000032.1"/>
</dbReference>
<evidence type="ECO:0000313" key="7">
    <source>
        <dbReference type="EMBL" id="MTJ05988.1"/>
    </source>
</evidence>
<keyword evidence="5" id="KW-0732">Signal</keyword>
<gene>
    <name evidence="7" type="ORF">FH759_15075</name>
</gene>
<keyword evidence="3 4" id="KW-0326">Glycosidase</keyword>
<evidence type="ECO:0000256" key="2">
    <source>
        <dbReference type="ARBA" id="ARBA00022801"/>
    </source>
</evidence>
<dbReference type="Pfam" id="PF02156">
    <property type="entry name" value="Glyco_hydro_26"/>
    <property type="match status" value="1"/>
</dbReference>
<comment type="caution">
    <text evidence="7">The sequence shown here is derived from an EMBL/GenBank/DDBJ whole genome shotgun (WGS) entry which is preliminary data.</text>
</comment>
<feature type="signal peptide" evidence="5">
    <location>
        <begin position="1"/>
        <end position="26"/>
    </location>
</feature>
<sequence length="296" mass="33613">MTHQQALKGVLWPLAGSLLYASAAFAAPPGDLPFGVYDPNGAFSDDDDVAIEHLFLPWEDVALPSLYDADSYAVERGRSILVTIEPWTWTRDERNTPEILMAGIQDGTYDTNMATICAVLDDFESPVTVRWGHEMEDESGQFIWANWEPQTYIDAYRKMVDVCRAEAGNAEFMWSPMGEEGLEDYYPGDDYVDVVGLSVFGLQPWEQQILGEERTFREVLEPRYERAVQFGKPIVVAELGYSGDAEYVEQWTQDVRQDTEGMPELVAVVYFNQQEVYPWPDGFGLPDWQFGNNILE</sequence>
<dbReference type="AlphaFoldDB" id="A0A7C9HNM5"/>
<proteinExistence type="inferred from homology"/>
<dbReference type="PANTHER" id="PTHR40079:SF4">
    <property type="entry name" value="GH26 DOMAIN-CONTAINING PROTEIN-RELATED"/>
    <property type="match status" value="1"/>
</dbReference>
<dbReference type="Gene3D" id="3.20.20.80">
    <property type="entry name" value="Glycosidases"/>
    <property type="match status" value="1"/>
</dbReference>
<evidence type="ECO:0000313" key="8">
    <source>
        <dbReference type="Proteomes" id="UP000483078"/>
    </source>
</evidence>
<keyword evidence="2 4" id="KW-0378">Hydrolase</keyword>
<dbReference type="EMBL" id="VENJ01000032">
    <property type="protein sequence ID" value="MTJ05988.1"/>
    <property type="molecule type" value="Genomic_DNA"/>
</dbReference>
<comment type="similarity">
    <text evidence="1 4">Belongs to the glycosyl hydrolase 26 family.</text>
</comment>